<dbReference type="WBParaSite" id="PSAMB.scaffold232size63248.g3450.t1">
    <property type="protein sequence ID" value="PSAMB.scaffold232size63248.g3450.t1"/>
    <property type="gene ID" value="PSAMB.scaffold232size63248.g3450"/>
</dbReference>
<proteinExistence type="inferred from homology"/>
<keyword evidence="4" id="KW-0288">FMN</keyword>
<evidence type="ECO:0000256" key="2">
    <source>
        <dbReference type="ARBA" id="ARBA00007118"/>
    </source>
</evidence>
<feature type="transmembrane region" description="Helical" evidence="7">
    <location>
        <begin position="7"/>
        <end position="30"/>
    </location>
</feature>
<feature type="region of interest" description="Disordered" evidence="6">
    <location>
        <begin position="40"/>
        <end position="71"/>
    </location>
</feature>
<evidence type="ECO:0000259" key="8">
    <source>
        <dbReference type="Pfam" id="PF00881"/>
    </source>
</evidence>
<keyword evidence="7" id="KW-0812">Transmembrane</keyword>
<evidence type="ECO:0000256" key="4">
    <source>
        <dbReference type="ARBA" id="ARBA00022643"/>
    </source>
</evidence>
<dbReference type="InterPro" id="IPR050627">
    <property type="entry name" value="Nitroreductase/BluB"/>
</dbReference>
<keyword evidence="9" id="KW-1185">Reference proteome</keyword>
<dbReference type="GO" id="GO:0140616">
    <property type="term" value="F:iodotyrosine deiodinase activity"/>
    <property type="evidence" value="ECO:0007669"/>
    <property type="project" value="UniProtKB-ARBA"/>
</dbReference>
<evidence type="ECO:0000256" key="1">
    <source>
        <dbReference type="ARBA" id="ARBA00001917"/>
    </source>
</evidence>
<sequence length="295" mass="33005">MGVFVELIASLGAIELSILTAIIVIVFFAVTQPWRSGGASERSAEEKLIRPPEDLEVDDISKSADNDHDEESVARIPYHHDKLSDSDMLARSQRFYEQMNARRSVRVFSKQTVSIDIIKNIVRTAGTSPSGAHLQPWTFAIVSNAEVKSAIRKVVEEEEEINYAKRMGEKWVKDVIRFSPQDSINWIKPYLEEAPYLIVVLKHAYQIKPNGERQETYYNEISTSIAVGLLLAAIQMAGLVTVTTTPLNAGLAIRQILDRPANEKVSLLLPVGHPASDATIPDLKRKPLEEIMQLF</sequence>
<dbReference type="InterPro" id="IPR029479">
    <property type="entry name" value="Nitroreductase"/>
</dbReference>
<dbReference type="Pfam" id="PF00881">
    <property type="entry name" value="Nitroreductase"/>
    <property type="match status" value="1"/>
</dbReference>
<dbReference type="Proteomes" id="UP000887566">
    <property type="component" value="Unplaced"/>
</dbReference>
<dbReference type="PANTHER" id="PTHR23026">
    <property type="entry name" value="NADPH NITROREDUCTASE"/>
    <property type="match status" value="1"/>
</dbReference>
<comment type="similarity">
    <text evidence="2">Belongs to the nitroreductase family.</text>
</comment>
<reference evidence="10" key="1">
    <citation type="submission" date="2022-11" db="UniProtKB">
        <authorList>
            <consortium name="WormBaseParasite"/>
        </authorList>
    </citation>
    <scope>IDENTIFICATION</scope>
</reference>
<evidence type="ECO:0000256" key="5">
    <source>
        <dbReference type="ARBA" id="ARBA00023002"/>
    </source>
</evidence>
<evidence type="ECO:0000256" key="7">
    <source>
        <dbReference type="SAM" id="Phobius"/>
    </source>
</evidence>
<evidence type="ECO:0000256" key="6">
    <source>
        <dbReference type="SAM" id="MobiDB-lite"/>
    </source>
</evidence>
<dbReference type="CDD" id="cd02144">
    <property type="entry name" value="iodotyrosine_dehalogenase"/>
    <property type="match status" value="1"/>
</dbReference>
<dbReference type="Gene3D" id="3.40.109.10">
    <property type="entry name" value="NADH Oxidase"/>
    <property type="match status" value="1"/>
</dbReference>
<protein>
    <submittedName>
        <fullName evidence="10">Nitroreductase domain-containing protein</fullName>
    </submittedName>
</protein>
<accession>A0A914VPS8</accession>
<dbReference type="FunFam" id="3.40.109.10:FF:000004">
    <property type="entry name" value="Iodotyrosine deiodinase 1"/>
    <property type="match status" value="1"/>
</dbReference>
<keyword evidence="5" id="KW-0560">Oxidoreductase</keyword>
<evidence type="ECO:0000313" key="9">
    <source>
        <dbReference type="Proteomes" id="UP000887566"/>
    </source>
</evidence>
<dbReference type="AlphaFoldDB" id="A0A914VPS8"/>
<dbReference type="SUPFAM" id="SSF55469">
    <property type="entry name" value="FMN-dependent nitroreductase-like"/>
    <property type="match status" value="1"/>
</dbReference>
<keyword evidence="7" id="KW-1133">Transmembrane helix</keyword>
<feature type="domain" description="Nitroreductase" evidence="8">
    <location>
        <begin position="101"/>
        <end position="273"/>
    </location>
</feature>
<dbReference type="GO" id="GO:0005886">
    <property type="term" value="C:plasma membrane"/>
    <property type="evidence" value="ECO:0007669"/>
    <property type="project" value="TreeGrafter"/>
</dbReference>
<comment type="cofactor">
    <cofactor evidence="1">
        <name>FMN</name>
        <dbReference type="ChEBI" id="CHEBI:58210"/>
    </cofactor>
</comment>
<dbReference type="InterPro" id="IPR000415">
    <property type="entry name" value="Nitroreductase-like"/>
</dbReference>
<dbReference type="GO" id="GO:0006570">
    <property type="term" value="P:tyrosine metabolic process"/>
    <property type="evidence" value="ECO:0007669"/>
    <property type="project" value="TreeGrafter"/>
</dbReference>
<feature type="compositionally biased region" description="Basic and acidic residues" evidence="6">
    <location>
        <begin position="42"/>
        <end position="66"/>
    </location>
</feature>
<organism evidence="9 10">
    <name type="scientific">Plectus sambesii</name>
    <dbReference type="NCBI Taxonomy" id="2011161"/>
    <lineage>
        <taxon>Eukaryota</taxon>
        <taxon>Metazoa</taxon>
        <taxon>Ecdysozoa</taxon>
        <taxon>Nematoda</taxon>
        <taxon>Chromadorea</taxon>
        <taxon>Plectida</taxon>
        <taxon>Plectina</taxon>
        <taxon>Plectoidea</taxon>
        <taxon>Plectidae</taxon>
        <taxon>Plectus</taxon>
    </lineage>
</organism>
<evidence type="ECO:0000313" key="10">
    <source>
        <dbReference type="WBParaSite" id="PSAMB.scaffold232size63248.g3450.t1"/>
    </source>
</evidence>
<keyword evidence="3" id="KW-0285">Flavoprotein</keyword>
<keyword evidence="7" id="KW-0472">Membrane</keyword>
<evidence type="ECO:0000256" key="3">
    <source>
        <dbReference type="ARBA" id="ARBA00022630"/>
    </source>
</evidence>
<dbReference type="PANTHER" id="PTHR23026:SF90">
    <property type="entry name" value="IODOTYROSINE DEIODINASE 1"/>
    <property type="match status" value="1"/>
</dbReference>
<name>A0A914VPS8_9BILA</name>